<evidence type="ECO:0000313" key="5">
    <source>
        <dbReference type="EMBL" id="ETW52878.1"/>
    </source>
</evidence>
<evidence type="ECO:0000313" key="6">
    <source>
        <dbReference type="Proteomes" id="UP000019103"/>
    </source>
</evidence>
<dbReference type="Gene3D" id="1.10.287.310">
    <property type="match status" value="1"/>
</dbReference>
<name>W4ISC3_PLAFP</name>
<proteinExistence type="inferred from homology"/>
<keyword evidence="4" id="KW-0175">Coiled coil</keyword>
<evidence type="ECO:0000256" key="3">
    <source>
        <dbReference type="ARBA" id="ARBA00023274"/>
    </source>
</evidence>
<reference evidence="5 6" key="1">
    <citation type="submission" date="2013-02" db="EMBL/GenBank/DDBJ databases">
        <title>The Genome Annotation of Plasmodium falciparum Palo Alto/Uganda.</title>
        <authorList>
            <consortium name="The Broad Institute Genome Sequencing Platform"/>
            <consortium name="The Broad Institute Genome Sequencing Center for Infectious Disease"/>
            <person name="Neafsey D."/>
            <person name="Hoffman S."/>
            <person name="Volkman S."/>
            <person name="Rosenthal P."/>
            <person name="Walker B."/>
            <person name="Young S.K."/>
            <person name="Zeng Q."/>
            <person name="Gargeya S."/>
            <person name="Fitzgerald M."/>
            <person name="Haas B."/>
            <person name="Abouelleil A."/>
            <person name="Allen A.W."/>
            <person name="Alvarado L."/>
            <person name="Arachchi H.M."/>
            <person name="Berlin A.M."/>
            <person name="Chapman S.B."/>
            <person name="Gainer-Dewar J."/>
            <person name="Goldberg J."/>
            <person name="Griggs A."/>
            <person name="Gujja S."/>
            <person name="Hansen M."/>
            <person name="Howarth C."/>
            <person name="Imamovic A."/>
            <person name="Ireland A."/>
            <person name="Larimer J."/>
            <person name="McCowan C."/>
            <person name="Murphy C."/>
            <person name="Pearson M."/>
            <person name="Poon T.W."/>
            <person name="Priest M."/>
            <person name="Roberts A."/>
            <person name="Saif S."/>
            <person name="Shea T."/>
            <person name="Sisk P."/>
            <person name="Sykes S."/>
            <person name="Wortman J."/>
            <person name="Nusbaum C."/>
            <person name="Birren B."/>
        </authorList>
    </citation>
    <scope>NUCLEOTIDE SEQUENCE [LARGE SCALE GENOMIC DNA]</scope>
    <source>
        <strain evidence="5 6">Palo Alto/Uganda</strain>
    </source>
</reference>
<dbReference type="SUPFAM" id="SSF46561">
    <property type="entry name" value="Ribosomal protein L29 (L29p)"/>
    <property type="match status" value="1"/>
</dbReference>
<dbReference type="InterPro" id="IPR001854">
    <property type="entry name" value="Ribosomal_uL29"/>
</dbReference>
<gene>
    <name evidence="5" type="ORF">PFUGPA_05186</name>
</gene>
<feature type="coiled-coil region" evidence="4">
    <location>
        <begin position="45"/>
        <end position="72"/>
    </location>
</feature>
<organism evidence="5 6">
    <name type="scientific">Plasmodium falciparum (isolate Palo Alto / Uganda)</name>
    <dbReference type="NCBI Taxonomy" id="57270"/>
    <lineage>
        <taxon>Eukaryota</taxon>
        <taxon>Sar</taxon>
        <taxon>Alveolata</taxon>
        <taxon>Apicomplexa</taxon>
        <taxon>Aconoidasida</taxon>
        <taxon>Haemosporida</taxon>
        <taxon>Plasmodiidae</taxon>
        <taxon>Plasmodium</taxon>
        <taxon>Plasmodium (Laverania)</taxon>
    </lineage>
</organism>
<dbReference type="Pfam" id="PF00831">
    <property type="entry name" value="Ribosomal_L29"/>
    <property type="match status" value="1"/>
</dbReference>
<evidence type="ECO:0000256" key="2">
    <source>
        <dbReference type="ARBA" id="ARBA00022980"/>
    </source>
</evidence>
<dbReference type="GO" id="GO:0006412">
    <property type="term" value="P:translation"/>
    <property type="evidence" value="ECO:0007669"/>
    <property type="project" value="InterPro"/>
</dbReference>
<dbReference type="EMBL" id="KI927387">
    <property type="protein sequence ID" value="ETW52878.1"/>
    <property type="molecule type" value="Genomic_DNA"/>
</dbReference>
<dbReference type="GO" id="GO:0005840">
    <property type="term" value="C:ribosome"/>
    <property type="evidence" value="ECO:0007669"/>
    <property type="project" value="UniProtKB-KW"/>
</dbReference>
<accession>W4ISC3</accession>
<keyword evidence="2 5" id="KW-0689">Ribosomal protein</keyword>
<dbReference type="InterPro" id="IPR036049">
    <property type="entry name" value="Ribosomal_uL29_sf"/>
</dbReference>
<protein>
    <submittedName>
        <fullName evidence="5">Ribosomal protein L29</fullName>
    </submittedName>
</protein>
<comment type="similarity">
    <text evidence="1">Belongs to the universal ribosomal protein uL29 family.</text>
</comment>
<dbReference type="NCBIfam" id="TIGR00012">
    <property type="entry name" value="L29"/>
    <property type="match status" value="1"/>
</dbReference>
<evidence type="ECO:0000256" key="1">
    <source>
        <dbReference type="ARBA" id="ARBA00009254"/>
    </source>
</evidence>
<keyword evidence="3" id="KW-0687">Ribonucleoprotein</keyword>
<dbReference type="GO" id="GO:0003735">
    <property type="term" value="F:structural constituent of ribosome"/>
    <property type="evidence" value="ECO:0007669"/>
    <property type="project" value="InterPro"/>
</dbReference>
<dbReference type="Proteomes" id="UP000019103">
    <property type="component" value="Unassembled WGS sequence"/>
</dbReference>
<reference evidence="5 6" key="2">
    <citation type="submission" date="2013-02" db="EMBL/GenBank/DDBJ databases">
        <title>The Genome Sequence of Plasmodium falciparum Palo Alto/Uganda.</title>
        <authorList>
            <consortium name="The Broad Institute Genome Sequencing Platform"/>
            <consortium name="The Broad Institute Genome Sequencing Center for Infectious Disease"/>
            <person name="Neafsey D."/>
            <person name="Cheeseman I."/>
            <person name="Volkman S."/>
            <person name="Adams J."/>
            <person name="Walker B."/>
            <person name="Young S.K."/>
            <person name="Zeng Q."/>
            <person name="Gargeya S."/>
            <person name="Fitzgerald M."/>
            <person name="Haas B."/>
            <person name="Abouelleil A."/>
            <person name="Alvarado L."/>
            <person name="Arachchi H.M."/>
            <person name="Berlin A.M."/>
            <person name="Chapman S.B."/>
            <person name="Dewar J."/>
            <person name="Goldberg J."/>
            <person name="Griggs A."/>
            <person name="Gujja S."/>
            <person name="Hansen M."/>
            <person name="Howarth C."/>
            <person name="Imamovic A."/>
            <person name="Larimer J."/>
            <person name="McCowan C."/>
            <person name="Murphy C."/>
            <person name="Neiman D."/>
            <person name="Pearson M."/>
            <person name="Priest M."/>
            <person name="Roberts A."/>
            <person name="Saif S."/>
            <person name="Shea T."/>
            <person name="Sisk P."/>
            <person name="Sykes S."/>
            <person name="Wortman J."/>
            <person name="Nusbaum C."/>
            <person name="Birren B."/>
        </authorList>
    </citation>
    <scope>NUCLEOTIDE SEQUENCE [LARGE SCALE GENOMIC DNA]</scope>
    <source>
        <strain evidence="5 6">Palo Alto/Uganda</strain>
    </source>
</reference>
<dbReference type="AlphaFoldDB" id="W4ISC3"/>
<dbReference type="GO" id="GO:1990904">
    <property type="term" value="C:ribonucleoprotein complex"/>
    <property type="evidence" value="ECO:0007669"/>
    <property type="project" value="UniProtKB-KW"/>
</dbReference>
<evidence type="ECO:0000256" key="4">
    <source>
        <dbReference type="SAM" id="Coils"/>
    </source>
</evidence>
<sequence>MDTTTLKEADMNQMIIQLMEREKKKKKKKKKKKIINIVFSNVKAYELRTLKKKELLDKLDELKKELSGLRISKALGNSAKNSKIHGVRKSNYFYI</sequence>